<dbReference type="Pfam" id="PF01263">
    <property type="entry name" value="Aldose_epim"/>
    <property type="match status" value="1"/>
</dbReference>
<dbReference type="GO" id="GO:0030246">
    <property type="term" value="F:carbohydrate binding"/>
    <property type="evidence" value="ECO:0007669"/>
    <property type="project" value="UniProtKB-UniRule"/>
</dbReference>
<dbReference type="EMBL" id="JAVFKY010000004">
    <property type="protein sequence ID" value="KAK5578260.1"/>
    <property type="molecule type" value="Genomic_DNA"/>
</dbReference>
<dbReference type="InterPro" id="IPR008183">
    <property type="entry name" value="Aldose_1/G6P_1-epimerase"/>
</dbReference>
<evidence type="ECO:0000256" key="1">
    <source>
        <dbReference type="ARBA" id="ARBA00001096"/>
    </source>
</evidence>
<dbReference type="AlphaFoldDB" id="A0AAN7TZJ4"/>
<accession>A0AAN7TZJ4</accession>
<evidence type="ECO:0000256" key="3">
    <source>
        <dbReference type="ARBA" id="ARBA00012083"/>
    </source>
</evidence>
<proteinExistence type="inferred from homology"/>
<reference evidence="7 8" key="1">
    <citation type="submission" date="2023-11" db="EMBL/GenBank/DDBJ databases">
        <title>Dfirmibasis_genome.</title>
        <authorList>
            <person name="Edelbroek B."/>
            <person name="Kjellin J."/>
            <person name="Jerlstrom-Hultqvist J."/>
            <person name="Soderbom F."/>
        </authorList>
    </citation>
    <scope>NUCLEOTIDE SEQUENCE [LARGE SCALE GENOMIC DNA]</scope>
    <source>
        <strain evidence="7 8">TNS-C-14</strain>
    </source>
</reference>
<protein>
    <recommendedName>
        <fullName evidence="3 5">glucose-6-phosphate 1-epimerase</fullName>
        <ecNumber evidence="3 5">5.1.3.15</ecNumber>
    </recommendedName>
</protein>
<evidence type="ECO:0000256" key="6">
    <source>
        <dbReference type="PIRSR" id="PIRSR016020-1"/>
    </source>
</evidence>
<name>A0AAN7TZJ4_9MYCE</name>
<keyword evidence="4 5" id="KW-0413">Isomerase</keyword>
<dbReference type="PANTHER" id="PTHR11122:SF58">
    <property type="entry name" value="GLUCOSE-6-PHOSPHATE 1-EPIMERASE"/>
    <property type="match status" value="1"/>
</dbReference>
<organism evidence="7 8">
    <name type="scientific">Dictyostelium firmibasis</name>
    <dbReference type="NCBI Taxonomy" id="79012"/>
    <lineage>
        <taxon>Eukaryota</taxon>
        <taxon>Amoebozoa</taxon>
        <taxon>Evosea</taxon>
        <taxon>Eumycetozoa</taxon>
        <taxon>Dictyostelia</taxon>
        <taxon>Dictyosteliales</taxon>
        <taxon>Dictyosteliaceae</taxon>
        <taxon>Dictyostelium</taxon>
    </lineage>
</organism>
<dbReference type="SUPFAM" id="SSF74650">
    <property type="entry name" value="Galactose mutarotase-like"/>
    <property type="match status" value="1"/>
</dbReference>
<dbReference type="InterPro" id="IPR025532">
    <property type="entry name" value="G6P_1-epimerase"/>
</dbReference>
<dbReference type="Gene3D" id="2.70.98.10">
    <property type="match status" value="1"/>
</dbReference>
<gene>
    <name evidence="7" type="ORF">RB653_003214</name>
</gene>
<sequence>MSHTLEQLQSLWNKGKYIQVLKGNNDLSKLVLKTSTSSCEIYIHGAHITSFKTNSIEHLFMSEKSGFQDTKAIRGGVPLIWPQFGNGKIQTHGFARNCDWEIHKALVDEKAQSVQIEFLLRNNEYSDKIWNCNITSGKETVNSFHTIYRVTLHPDFLDLEFDVKNTSATSDNILEFQIAFHTYYQISNIDNVYVLGLEGRDYIDKMNNHKITKELNQKVQISNETDRVYLNVVPTQSTGVGKNYQPLQLIDNGSKTSITLTYDYQSMPDVVVWNPWIEKSKKMDDFADNEYHNMICIEIGTINTPVKLSPNQSFQTKHSILPSNKSSL</sequence>
<dbReference type="GO" id="GO:0047938">
    <property type="term" value="F:glucose-6-phosphate 1-epimerase activity"/>
    <property type="evidence" value="ECO:0007669"/>
    <property type="project" value="UniProtKB-UniRule"/>
</dbReference>
<dbReference type="GO" id="GO:0005737">
    <property type="term" value="C:cytoplasm"/>
    <property type="evidence" value="ECO:0007669"/>
    <property type="project" value="TreeGrafter"/>
</dbReference>
<dbReference type="PANTHER" id="PTHR11122">
    <property type="entry name" value="APOSPORY-ASSOCIATED PROTEIN C-RELATED"/>
    <property type="match status" value="1"/>
</dbReference>
<keyword evidence="8" id="KW-1185">Reference proteome</keyword>
<comment type="catalytic activity">
    <reaction evidence="1">
        <text>alpha-D-glucose 6-phosphate = beta-D-glucose 6-phosphate</text>
        <dbReference type="Rhea" id="RHEA:16249"/>
        <dbReference type="ChEBI" id="CHEBI:58225"/>
        <dbReference type="ChEBI" id="CHEBI:58247"/>
        <dbReference type="EC" id="5.1.3.15"/>
    </reaction>
</comment>
<evidence type="ECO:0000256" key="4">
    <source>
        <dbReference type="ARBA" id="ARBA00023235"/>
    </source>
</evidence>
<dbReference type="PIRSF" id="PIRSF016020">
    <property type="entry name" value="PHexose_mutarotase"/>
    <property type="match status" value="1"/>
</dbReference>
<evidence type="ECO:0000256" key="5">
    <source>
        <dbReference type="PIRNR" id="PIRNR016020"/>
    </source>
</evidence>
<dbReference type="InterPro" id="IPR014718">
    <property type="entry name" value="GH-type_carb-bd"/>
</dbReference>
<dbReference type="EC" id="5.1.3.15" evidence="3 5"/>
<comment type="caution">
    <text evidence="7">The sequence shown here is derived from an EMBL/GenBank/DDBJ whole genome shotgun (WGS) entry which is preliminary data.</text>
</comment>
<dbReference type="CDD" id="cd09020">
    <property type="entry name" value="D-hex-6-P-epi_like"/>
    <property type="match status" value="1"/>
</dbReference>
<dbReference type="GO" id="GO:0005975">
    <property type="term" value="P:carbohydrate metabolic process"/>
    <property type="evidence" value="ECO:0007669"/>
    <property type="project" value="InterPro"/>
</dbReference>
<evidence type="ECO:0000313" key="7">
    <source>
        <dbReference type="EMBL" id="KAK5578260.1"/>
    </source>
</evidence>
<feature type="active site" evidence="6">
    <location>
        <position position="181"/>
    </location>
</feature>
<dbReference type="Proteomes" id="UP001344447">
    <property type="component" value="Unassembled WGS sequence"/>
</dbReference>
<evidence type="ECO:0000313" key="8">
    <source>
        <dbReference type="Proteomes" id="UP001344447"/>
    </source>
</evidence>
<comment type="similarity">
    <text evidence="2 5">Belongs to the glucose-6-phosphate 1-epimerase family.</text>
</comment>
<feature type="active site" evidence="6">
    <location>
        <position position="298"/>
    </location>
</feature>
<evidence type="ECO:0000256" key="2">
    <source>
        <dbReference type="ARBA" id="ARBA00005866"/>
    </source>
</evidence>
<dbReference type="InterPro" id="IPR011013">
    <property type="entry name" value="Gal_mutarotase_sf_dom"/>
</dbReference>